<evidence type="ECO:0000256" key="1">
    <source>
        <dbReference type="SAM" id="SignalP"/>
    </source>
</evidence>
<name>A0A1T5BG59_9SPHI</name>
<proteinExistence type="predicted"/>
<dbReference type="Proteomes" id="UP000190150">
    <property type="component" value="Unassembled WGS sequence"/>
</dbReference>
<dbReference type="AlphaFoldDB" id="A0A1T5BG59"/>
<protein>
    <submittedName>
        <fullName evidence="2">Uncharacterized protein</fullName>
    </submittedName>
</protein>
<dbReference type="STRING" id="1513896.SAMN05660841_00659"/>
<feature type="signal peptide" evidence="1">
    <location>
        <begin position="1"/>
        <end position="25"/>
    </location>
</feature>
<dbReference type="PROSITE" id="PS51257">
    <property type="entry name" value="PROKAR_LIPOPROTEIN"/>
    <property type="match status" value="1"/>
</dbReference>
<keyword evidence="3" id="KW-1185">Reference proteome</keyword>
<keyword evidence="1" id="KW-0732">Signal</keyword>
<sequence length="280" mass="32697">MMLRNSGLLFLVMVILSGCRSPHFAKGGVFVEDVDRYFNTHLQNSNVWLYMDLKPFNGGKSGLKTVGTYEEDKRILKSVGVQMKGAKLLFSAVPESSPRYHLIALYHKNAVEKLDGYERKNYQNSYYYQKDLESGRLDIRHVYIPYKDQAGLSLIYYISTEEHLSCRFCKIDYLARINAQRLQEGNADSLKWQISNCESEVKRKNVRVEPQTDLRRVNQIKYAKVYIDFLNGNTGIQYFQIFKPGEDKKLQLELCPAKYYVEYYDAKFNVLHRDTLNLDD</sequence>
<reference evidence="3" key="1">
    <citation type="submission" date="2017-02" db="EMBL/GenBank/DDBJ databases">
        <authorList>
            <person name="Varghese N."/>
            <person name="Submissions S."/>
        </authorList>
    </citation>
    <scope>NUCLEOTIDE SEQUENCE [LARGE SCALE GENOMIC DNA]</scope>
    <source>
        <strain evidence="3">DSM 24091</strain>
    </source>
</reference>
<evidence type="ECO:0000313" key="2">
    <source>
        <dbReference type="EMBL" id="SKB46236.1"/>
    </source>
</evidence>
<dbReference type="RefSeq" id="WP_139375189.1">
    <property type="nucleotide sequence ID" value="NZ_FUZF01000002.1"/>
</dbReference>
<dbReference type="OrthoDB" id="701326at2"/>
<feature type="chain" id="PRO_5013205121" evidence="1">
    <location>
        <begin position="26"/>
        <end position="280"/>
    </location>
</feature>
<gene>
    <name evidence="2" type="ORF">SAMN05660841_00659</name>
</gene>
<organism evidence="2 3">
    <name type="scientific">Sphingobacterium nematocida</name>
    <dbReference type="NCBI Taxonomy" id="1513896"/>
    <lineage>
        <taxon>Bacteria</taxon>
        <taxon>Pseudomonadati</taxon>
        <taxon>Bacteroidota</taxon>
        <taxon>Sphingobacteriia</taxon>
        <taxon>Sphingobacteriales</taxon>
        <taxon>Sphingobacteriaceae</taxon>
        <taxon>Sphingobacterium</taxon>
    </lineage>
</organism>
<evidence type="ECO:0000313" key="3">
    <source>
        <dbReference type="Proteomes" id="UP000190150"/>
    </source>
</evidence>
<dbReference type="EMBL" id="FUZF01000002">
    <property type="protein sequence ID" value="SKB46236.1"/>
    <property type="molecule type" value="Genomic_DNA"/>
</dbReference>
<accession>A0A1T5BG59</accession>